<gene>
    <name evidence="16" type="primary">gsb-n</name>
    <name evidence="16" type="ORF">T01_12687</name>
</gene>
<keyword evidence="10 12" id="KW-0539">Nucleus</keyword>
<evidence type="ECO:0000256" key="9">
    <source>
        <dbReference type="ARBA" id="ARBA00023163"/>
    </source>
</evidence>
<dbReference type="eggNOG" id="KOG4089">
    <property type="taxonomic scope" value="Eukaryota"/>
</dbReference>
<feature type="domain" description="Paired" evidence="15">
    <location>
        <begin position="242"/>
        <end position="380"/>
    </location>
</feature>
<sequence length="462" mass="53978">MTTRLHRLLPEGVKKTRVFLPDTWMKVLKPEKNEHLPKYMVKFAVSPEMNADDVREYLKKIYQLPVREVRLEIRQGKMIRHFDEYKEPSRMAGEFGKVIDKQPDETVAYVTMRKDFNFEFPELFPEITFEREMKQLKRLQQSVDKANELAETQWHLHIFTEKFSIAKQFYFCLCWREFLLALHTVYNFYFSLIVDWYLDEKELECYMNMEKDAWPSGMRNFLADRLSARGKIEVLINNSVLGQGRLNQLGGMFINGRPLPVYLRLRIIQLALAGVRPCVISRQLKISHGCVSKILGRFAETGSIAPGQLGNKQRQSKVDRKGCWNSVGPILNDRPPVSDYSINRILGLRETKEKKEDRKNARRQRCHFTVSQVELLERAFHENNYPDAKRRQELAVEACISIEKIQVWFSNRRARYRKQLATAAAAYNNNNNNNNAGSPYFFWPCSLPISLPSAAVAFVSHV</sequence>
<keyword evidence="17" id="KW-1185">Reference proteome</keyword>
<accession>A0A0V1ARU7</accession>
<evidence type="ECO:0000256" key="13">
    <source>
        <dbReference type="RuleBase" id="RU000682"/>
    </source>
</evidence>
<organism evidence="16 17">
    <name type="scientific">Trichinella spiralis</name>
    <name type="common">Trichina worm</name>
    <dbReference type="NCBI Taxonomy" id="6334"/>
    <lineage>
        <taxon>Eukaryota</taxon>
        <taxon>Metazoa</taxon>
        <taxon>Ecdysozoa</taxon>
        <taxon>Nematoda</taxon>
        <taxon>Enoplea</taxon>
        <taxon>Dorylaimia</taxon>
        <taxon>Trichinellida</taxon>
        <taxon>Trichinellidae</taxon>
        <taxon>Trichinella</taxon>
    </lineage>
</organism>
<keyword evidence="11" id="KW-0687">Ribonucleoprotein</keyword>
<evidence type="ECO:0000256" key="11">
    <source>
        <dbReference type="ARBA" id="ARBA00023274"/>
    </source>
</evidence>
<evidence type="ECO:0000256" key="7">
    <source>
        <dbReference type="ARBA" id="ARBA00023125"/>
    </source>
</evidence>
<comment type="similarity">
    <text evidence="2">Belongs to the paired homeobox family.</text>
</comment>
<keyword evidence="5" id="KW-0689">Ribosomal protein</keyword>
<dbReference type="InterPro" id="IPR012677">
    <property type="entry name" value="Nucleotide-bd_a/b_plait_sf"/>
</dbReference>
<dbReference type="InterPro" id="IPR036388">
    <property type="entry name" value="WH-like_DNA-bd_sf"/>
</dbReference>
<evidence type="ECO:0000259" key="14">
    <source>
        <dbReference type="PROSITE" id="PS50071"/>
    </source>
</evidence>
<dbReference type="PROSITE" id="PS50071">
    <property type="entry name" value="HOMEOBOX_2"/>
    <property type="match status" value="1"/>
</dbReference>
<evidence type="ECO:0000256" key="4">
    <source>
        <dbReference type="ARBA" id="ARBA00022724"/>
    </source>
</evidence>
<dbReference type="CDD" id="cd00086">
    <property type="entry name" value="homeodomain"/>
    <property type="match status" value="1"/>
</dbReference>
<dbReference type="GO" id="GO:0000981">
    <property type="term" value="F:DNA-binding transcription factor activity, RNA polymerase II-specific"/>
    <property type="evidence" value="ECO:0007669"/>
    <property type="project" value="InterPro"/>
</dbReference>
<dbReference type="Pfam" id="PF00292">
    <property type="entry name" value="PAX"/>
    <property type="match status" value="1"/>
</dbReference>
<evidence type="ECO:0000256" key="5">
    <source>
        <dbReference type="ARBA" id="ARBA00022980"/>
    </source>
</evidence>
<dbReference type="InterPro" id="IPR001356">
    <property type="entry name" value="HD"/>
</dbReference>
<protein>
    <submittedName>
        <fullName evidence="16">Protein gooseberry-neuro</fullName>
    </submittedName>
</protein>
<proteinExistence type="inferred from homology"/>
<dbReference type="InterPro" id="IPR012678">
    <property type="entry name" value="Ribosomal_uL23/eL15/eS24_sf"/>
</dbReference>
<feature type="DNA-binding region" description="Homeobox" evidence="12">
    <location>
        <begin position="361"/>
        <end position="420"/>
    </location>
</feature>
<dbReference type="Proteomes" id="UP000054776">
    <property type="component" value="Unassembled WGS sequence"/>
</dbReference>
<evidence type="ECO:0000256" key="8">
    <source>
        <dbReference type="ARBA" id="ARBA00023155"/>
    </source>
</evidence>
<dbReference type="OrthoDB" id="3225452at2759"/>
<dbReference type="GO" id="GO:0006412">
    <property type="term" value="P:translation"/>
    <property type="evidence" value="ECO:0007669"/>
    <property type="project" value="InterPro"/>
</dbReference>
<reference evidence="16 17" key="1">
    <citation type="submission" date="2015-01" db="EMBL/GenBank/DDBJ databases">
        <title>Evolution of Trichinella species and genotypes.</title>
        <authorList>
            <person name="Korhonen P.K."/>
            <person name="Edoardo P."/>
            <person name="Giuseppe L.R."/>
            <person name="Gasser R.B."/>
        </authorList>
    </citation>
    <scope>NUCLEOTIDE SEQUENCE [LARGE SCALE GENOMIC DNA]</scope>
    <source>
        <strain evidence="16">ISS3</strain>
    </source>
</reference>
<dbReference type="AlphaFoldDB" id="A0A0V1ARU7"/>
<keyword evidence="4" id="KW-0563">Paired box</keyword>
<dbReference type="PROSITE" id="PS00034">
    <property type="entry name" value="PAIRED_1"/>
    <property type="match status" value="1"/>
</dbReference>
<comment type="caution">
    <text evidence="16">The sequence shown here is derived from an EMBL/GenBank/DDBJ whole genome shotgun (WGS) entry which is preliminary data.</text>
</comment>
<dbReference type="InterPro" id="IPR043182">
    <property type="entry name" value="PAIRED_DNA-bd_dom"/>
</dbReference>
<dbReference type="PANTHER" id="PTHR45636">
    <property type="entry name" value="PAIRED BOX PROTEIN PAX-6-RELATED-RELATED"/>
    <property type="match status" value="1"/>
</dbReference>
<evidence type="ECO:0000256" key="10">
    <source>
        <dbReference type="ARBA" id="ARBA00023242"/>
    </source>
</evidence>
<dbReference type="SMART" id="SM00389">
    <property type="entry name" value="HOX"/>
    <property type="match status" value="1"/>
</dbReference>
<dbReference type="InterPro" id="IPR001523">
    <property type="entry name" value="Paired_dom"/>
</dbReference>
<dbReference type="GO" id="GO:0005634">
    <property type="term" value="C:nucleus"/>
    <property type="evidence" value="ECO:0007669"/>
    <property type="project" value="UniProtKB-SubCell"/>
</dbReference>
<dbReference type="Gene3D" id="1.10.10.10">
    <property type="entry name" value="Winged helix-like DNA-binding domain superfamily/Winged helix DNA-binding domain"/>
    <property type="match status" value="1"/>
</dbReference>
<dbReference type="STRING" id="6334.A0A0V1ARU7"/>
<dbReference type="GO" id="GO:0000978">
    <property type="term" value="F:RNA polymerase II cis-regulatory region sequence-specific DNA binding"/>
    <property type="evidence" value="ECO:0007669"/>
    <property type="project" value="TreeGrafter"/>
</dbReference>
<dbReference type="InterPro" id="IPR009057">
    <property type="entry name" value="Homeodomain-like_sf"/>
</dbReference>
<evidence type="ECO:0000256" key="3">
    <source>
        <dbReference type="ARBA" id="ARBA00022473"/>
    </source>
</evidence>
<dbReference type="InterPro" id="IPR017970">
    <property type="entry name" value="Homeobox_CS"/>
</dbReference>
<dbReference type="SUPFAM" id="SSF46689">
    <property type="entry name" value="Homeodomain-like"/>
    <property type="match status" value="2"/>
</dbReference>
<dbReference type="SMART" id="SM00351">
    <property type="entry name" value="PAX"/>
    <property type="match status" value="1"/>
</dbReference>
<dbReference type="InterPro" id="IPR043565">
    <property type="entry name" value="PAX_fam"/>
</dbReference>
<dbReference type="PROSITE" id="PS00027">
    <property type="entry name" value="HOMEOBOX_1"/>
    <property type="match status" value="1"/>
</dbReference>
<dbReference type="SUPFAM" id="SSF54189">
    <property type="entry name" value="Ribosomal proteins S24e, L23 and L15e"/>
    <property type="match status" value="1"/>
</dbReference>
<evidence type="ECO:0000256" key="2">
    <source>
        <dbReference type="ARBA" id="ARBA00005733"/>
    </source>
</evidence>
<dbReference type="InParanoid" id="A0A0V1ARU7"/>
<dbReference type="GO" id="GO:1990904">
    <property type="term" value="C:ribonucleoprotein complex"/>
    <property type="evidence" value="ECO:0007669"/>
    <property type="project" value="UniProtKB-KW"/>
</dbReference>
<dbReference type="PROSITE" id="PS51057">
    <property type="entry name" value="PAIRED_2"/>
    <property type="match status" value="1"/>
</dbReference>
<evidence type="ECO:0000313" key="16">
    <source>
        <dbReference type="EMBL" id="KRY27499.1"/>
    </source>
</evidence>
<evidence type="ECO:0000313" key="17">
    <source>
        <dbReference type="Proteomes" id="UP000054776"/>
    </source>
</evidence>
<dbReference type="PANTHER" id="PTHR45636:SF49">
    <property type="entry name" value="PAIRED BOX PROTEIN 3 HOMOLOG"/>
    <property type="match status" value="1"/>
</dbReference>
<dbReference type="Gene3D" id="3.30.70.330">
    <property type="match status" value="1"/>
</dbReference>
<keyword evidence="6" id="KW-0805">Transcription regulation</keyword>
<feature type="domain" description="Homeobox" evidence="14">
    <location>
        <begin position="359"/>
        <end position="419"/>
    </location>
</feature>
<dbReference type="GO" id="GO:0005840">
    <property type="term" value="C:ribosome"/>
    <property type="evidence" value="ECO:0007669"/>
    <property type="project" value="UniProtKB-KW"/>
</dbReference>
<evidence type="ECO:0000256" key="6">
    <source>
        <dbReference type="ARBA" id="ARBA00023015"/>
    </source>
</evidence>
<dbReference type="PRINTS" id="PR00027">
    <property type="entry name" value="PAIREDBOX"/>
</dbReference>
<keyword evidence="7 12" id="KW-0238">DNA-binding</keyword>
<dbReference type="Pfam" id="PF00046">
    <property type="entry name" value="Homeodomain"/>
    <property type="match status" value="1"/>
</dbReference>
<keyword evidence="3" id="KW-0217">Developmental protein</keyword>
<comment type="subcellular location">
    <subcellularLocation>
        <location evidence="1 12 13">Nucleus</location>
    </subcellularLocation>
</comment>
<dbReference type="eggNOG" id="KOG0849">
    <property type="taxonomic scope" value="Eukaryota"/>
</dbReference>
<dbReference type="GO" id="GO:0003735">
    <property type="term" value="F:structural constituent of ribosome"/>
    <property type="evidence" value="ECO:0007669"/>
    <property type="project" value="InterPro"/>
</dbReference>
<evidence type="ECO:0000259" key="15">
    <source>
        <dbReference type="PROSITE" id="PS51057"/>
    </source>
</evidence>
<evidence type="ECO:0000256" key="1">
    <source>
        <dbReference type="ARBA" id="ARBA00004123"/>
    </source>
</evidence>
<keyword evidence="9" id="KW-0804">Transcription</keyword>
<dbReference type="Gene3D" id="1.10.10.60">
    <property type="entry name" value="Homeodomain-like"/>
    <property type="match status" value="1"/>
</dbReference>
<keyword evidence="8 12" id="KW-0371">Homeobox</keyword>
<evidence type="ECO:0000256" key="12">
    <source>
        <dbReference type="PROSITE-ProRule" id="PRU00108"/>
    </source>
</evidence>
<name>A0A0V1ARU7_TRISP</name>
<dbReference type="EMBL" id="JYDH01000251">
    <property type="protein sequence ID" value="KRY27499.1"/>
    <property type="molecule type" value="Genomic_DNA"/>
</dbReference>